<feature type="domain" description="Peptidase C14 caspase" evidence="3">
    <location>
        <begin position="6"/>
        <end position="276"/>
    </location>
</feature>
<evidence type="ECO:0000313" key="6">
    <source>
        <dbReference type="Proteomes" id="UP000632766"/>
    </source>
</evidence>
<feature type="region of interest" description="Disordered" evidence="1">
    <location>
        <begin position="1152"/>
        <end position="1201"/>
    </location>
</feature>
<dbReference type="Proteomes" id="UP000632766">
    <property type="component" value="Unassembled WGS sequence"/>
</dbReference>
<feature type="compositionally biased region" description="Polar residues" evidence="1">
    <location>
        <begin position="1152"/>
        <end position="1186"/>
    </location>
</feature>
<keyword evidence="2" id="KW-0472">Membrane</keyword>
<feature type="domain" description="DUF7379" evidence="4">
    <location>
        <begin position="874"/>
        <end position="1040"/>
    </location>
</feature>
<comment type="caution">
    <text evidence="5">The sequence shown here is derived from an EMBL/GenBank/DDBJ whole genome shotgun (WGS) entry which is preliminary data.</text>
</comment>
<protein>
    <submittedName>
        <fullName evidence="5">Caspase family protein</fullName>
    </submittedName>
</protein>
<dbReference type="EMBL" id="JAECZC010000100">
    <property type="protein sequence ID" value="MBH8566614.1"/>
    <property type="molecule type" value="Genomic_DNA"/>
</dbReference>
<proteinExistence type="predicted"/>
<sequence length="1247" mass="137579">MIMNIYALLVGIDEYVSPVPPLRGCVNDITAVREYLLGRVQSDGYQLHLRTLLNQEATRQAVIDGFRQHLCQAGSEDVAFFYYSGHGSQEQAPEEFWSLEPDRLNETLVCYDSRSLGNWDLADKELAQLIAEVAEKNPHIAIIMDCCHSGSGTRGDLETETAVRKAPIDYRQRPLNSFLLSLPEVDQLLNSRSLAKNSTGWTVPTGSHILLAACRDIEEAKEYNAEGQSRGAFSYFLLDTLKKANGSLSYRDLFKRTHALVRAKVTSQSPQIEAMVMGDLEQPFLGGAIAAHTPYFSVSYHQDYGWTIDGGSIHGIPQTAAGETTILALFPFDTPTAELHQLSAAIGEAEVTQVLPQLSKVQINGVSDLNLQTTFKAVITSLPLPPKGVLITGENAGVELARNALMEAGPQNQYSLYVREVTTPELAEFKLLARDEEYLITRPADDRPLVAQISGYNSATAWQAIQRLEHIARWTNIAELSSPATSRIPPDAVQMIIYQEEQETQDPQISLEYRQENGRWKRPPFKIKLKNISQQSLYCAVLDLTQQYKVDAGLFATEGVWLEPGQEAWALGGQTLYAEIPNELLTQGITEFTDIYKLIVSTSEFDARLLEQDKLDLPHIKRALGQGQKGTLNRLMHRIQSRDFSIMQDDEEEYNDWVTSQITITTIRPQQSIPRGNASIFLATGVKLQSHPTFKANAHLTTVNSSTRDVNNNILPTILQSTRSGIQSFQFPVTRGNEPTGNVLELTQVEDATVVTPAQPLKLIVDTPLRPDEQLLPISYDGEFFLPLGRAQSTLDGKTEIILERLTQPVSEGNRSLGGSIKILFQKIVSDKLGLKFDYPALAIADVISEETIRYTRQIDEIKTRVAQANRIVLYIHGFLGETPSIVGSVQKAKLHELYDLVLTFDYETLNTSIEENARQLKQKLAAINLGENHGKVLHIVAHSIGGLIARWFIEREVGNQVVQHLIMLGTPNAGSPWSTLQDWALATLSIGLNGLSAMTWPVPVLGTLLKAINKNVEAIEQIDVSLDQMRPDSELLKTLAASADPGVGYTIIAGDTSIIAAAIDSPNNQLNAIERLLRKLFNKTVALPFFGEPNDIFATVYSITNVSSDRQPQPQIQQVPCDHLVYFIHSAGIAALAETCQKLHQPLATVSPSHQQQQIPLTTAASSVVEQTSETTAAEQVNSPDSAIAVDHTTNNSPTLEEKPQWFIGAVIGGIAILGLIGMLISHQPKNPQPQNQNQPGQSLQK</sequence>
<name>A0A8J7LAG1_9NOST</name>
<evidence type="ECO:0000256" key="2">
    <source>
        <dbReference type="SAM" id="Phobius"/>
    </source>
</evidence>
<evidence type="ECO:0000259" key="3">
    <source>
        <dbReference type="Pfam" id="PF00656"/>
    </source>
</evidence>
<evidence type="ECO:0000313" key="5">
    <source>
        <dbReference type="EMBL" id="MBH8566614.1"/>
    </source>
</evidence>
<dbReference type="InterPro" id="IPR011600">
    <property type="entry name" value="Pept_C14_caspase"/>
</dbReference>
<keyword evidence="6" id="KW-1185">Reference proteome</keyword>
<dbReference type="InterPro" id="IPR050452">
    <property type="entry name" value="Metacaspase"/>
</dbReference>
<evidence type="ECO:0000259" key="4">
    <source>
        <dbReference type="Pfam" id="PF24096"/>
    </source>
</evidence>
<reference evidence="5 6" key="1">
    <citation type="journal article" date="2021" name="Int. J. Syst. Evol. Microbiol.">
        <title>Amazonocrinis nigriterrae gen. nov., sp. nov., Atlanticothrix silvestris gen. nov., sp. nov. and Dendronalium phyllosphericum gen. nov., sp. nov., nostocacean cyanobacteria from Brazilian environments.</title>
        <authorList>
            <person name="Alvarenga D.O."/>
            <person name="Andreote A.P.D."/>
            <person name="Branco L.H.Z."/>
            <person name="Delbaje E."/>
            <person name="Cruz R.B."/>
            <person name="Varani A.M."/>
            <person name="Fiore M.F."/>
        </authorList>
    </citation>
    <scope>NUCLEOTIDE SEQUENCE [LARGE SCALE GENOMIC DNA]</scope>
    <source>
        <strain evidence="5 6">CENA67</strain>
    </source>
</reference>
<dbReference type="InterPro" id="IPR055803">
    <property type="entry name" value="DUF7379"/>
</dbReference>
<dbReference type="GO" id="GO:0004197">
    <property type="term" value="F:cysteine-type endopeptidase activity"/>
    <property type="evidence" value="ECO:0007669"/>
    <property type="project" value="InterPro"/>
</dbReference>
<dbReference type="Pfam" id="PF24096">
    <property type="entry name" value="DUF7379"/>
    <property type="match status" value="1"/>
</dbReference>
<dbReference type="SUPFAM" id="SSF52129">
    <property type="entry name" value="Caspase-like"/>
    <property type="match status" value="1"/>
</dbReference>
<keyword evidence="2" id="KW-0812">Transmembrane</keyword>
<dbReference type="InterPro" id="IPR029058">
    <property type="entry name" value="AB_hydrolase_fold"/>
</dbReference>
<accession>A0A8J7LAG1</accession>
<dbReference type="Gene3D" id="3.40.50.1460">
    <property type="match status" value="1"/>
</dbReference>
<dbReference type="Gene3D" id="3.40.50.1820">
    <property type="entry name" value="alpha/beta hydrolase"/>
    <property type="match status" value="1"/>
</dbReference>
<dbReference type="InterPro" id="IPR029030">
    <property type="entry name" value="Caspase-like_dom_sf"/>
</dbReference>
<keyword evidence="2" id="KW-1133">Transmembrane helix</keyword>
<dbReference type="PANTHER" id="PTHR48104:SF30">
    <property type="entry name" value="METACASPASE-1"/>
    <property type="match status" value="1"/>
</dbReference>
<dbReference type="GO" id="GO:0006508">
    <property type="term" value="P:proteolysis"/>
    <property type="evidence" value="ECO:0007669"/>
    <property type="project" value="InterPro"/>
</dbReference>
<evidence type="ECO:0000256" key="1">
    <source>
        <dbReference type="SAM" id="MobiDB-lite"/>
    </source>
</evidence>
<dbReference type="SUPFAM" id="SSF53474">
    <property type="entry name" value="alpha/beta-Hydrolases"/>
    <property type="match status" value="1"/>
</dbReference>
<feature type="transmembrane region" description="Helical" evidence="2">
    <location>
        <begin position="1207"/>
        <end position="1226"/>
    </location>
</feature>
<dbReference type="Pfam" id="PF00656">
    <property type="entry name" value="Peptidase_C14"/>
    <property type="match status" value="1"/>
</dbReference>
<gene>
    <name evidence="5" type="ORF">I8748_31435</name>
</gene>
<organism evidence="5 6">
    <name type="scientific">Amazonocrinis nigriterrae CENA67</name>
    <dbReference type="NCBI Taxonomy" id="2794033"/>
    <lineage>
        <taxon>Bacteria</taxon>
        <taxon>Bacillati</taxon>
        <taxon>Cyanobacteriota</taxon>
        <taxon>Cyanophyceae</taxon>
        <taxon>Nostocales</taxon>
        <taxon>Nostocaceae</taxon>
        <taxon>Amazonocrinis</taxon>
        <taxon>Amazonocrinis nigriterrae</taxon>
    </lineage>
</organism>
<dbReference type="PANTHER" id="PTHR48104">
    <property type="entry name" value="METACASPASE-4"/>
    <property type="match status" value="1"/>
</dbReference>
<dbReference type="AlphaFoldDB" id="A0A8J7LAG1"/>
<dbReference type="GO" id="GO:0005737">
    <property type="term" value="C:cytoplasm"/>
    <property type="evidence" value="ECO:0007669"/>
    <property type="project" value="TreeGrafter"/>
</dbReference>